<dbReference type="InterPro" id="IPR002577">
    <property type="entry name" value="HTH_HxlR"/>
</dbReference>
<dbReference type="InterPro" id="IPR036390">
    <property type="entry name" value="WH_DNA-bd_sf"/>
</dbReference>
<reference evidence="6" key="1">
    <citation type="journal article" date="2019" name="Int. J. Syst. Evol. Microbiol.">
        <title>The Global Catalogue of Microorganisms (GCM) 10K type strain sequencing project: providing services to taxonomists for standard genome sequencing and annotation.</title>
        <authorList>
            <consortium name="The Broad Institute Genomics Platform"/>
            <consortium name="The Broad Institute Genome Sequencing Center for Infectious Disease"/>
            <person name="Wu L."/>
            <person name="Ma J."/>
        </authorList>
    </citation>
    <scope>NUCLEOTIDE SEQUENCE [LARGE SCALE GENOMIC DNA]</scope>
    <source>
        <strain evidence="6">JCM 17441</strain>
    </source>
</reference>
<dbReference type="PROSITE" id="PS51118">
    <property type="entry name" value="HTH_HXLR"/>
    <property type="match status" value="1"/>
</dbReference>
<dbReference type="SUPFAM" id="SSF46785">
    <property type="entry name" value="Winged helix' DNA-binding domain"/>
    <property type="match status" value="1"/>
</dbReference>
<evidence type="ECO:0000313" key="6">
    <source>
        <dbReference type="Proteomes" id="UP001500620"/>
    </source>
</evidence>
<dbReference type="Gene3D" id="1.10.10.10">
    <property type="entry name" value="Winged helix-like DNA-binding domain superfamily/Winged helix DNA-binding domain"/>
    <property type="match status" value="1"/>
</dbReference>
<keyword evidence="3" id="KW-0804">Transcription</keyword>
<dbReference type="Pfam" id="PF01638">
    <property type="entry name" value="HxlR"/>
    <property type="match status" value="1"/>
</dbReference>
<keyword evidence="6" id="KW-1185">Reference proteome</keyword>
<dbReference type="EMBL" id="BAABAT010000039">
    <property type="protein sequence ID" value="GAA4260155.1"/>
    <property type="molecule type" value="Genomic_DNA"/>
</dbReference>
<dbReference type="PANTHER" id="PTHR33204">
    <property type="entry name" value="TRANSCRIPTIONAL REGULATOR, MARR FAMILY"/>
    <property type="match status" value="1"/>
</dbReference>
<keyword evidence="2" id="KW-0238">DNA-binding</keyword>
<accession>A0ABP8DNA2</accession>
<comment type="caution">
    <text evidence="5">The sequence shown here is derived from an EMBL/GenBank/DDBJ whole genome shotgun (WGS) entry which is preliminary data.</text>
</comment>
<dbReference type="Proteomes" id="UP001500620">
    <property type="component" value="Unassembled WGS sequence"/>
</dbReference>
<evidence type="ECO:0000256" key="2">
    <source>
        <dbReference type="ARBA" id="ARBA00023125"/>
    </source>
</evidence>
<name>A0ABP8DNA2_9ACTN</name>
<gene>
    <name evidence="5" type="ORF">GCM10022255_087690</name>
</gene>
<evidence type="ECO:0000313" key="5">
    <source>
        <dbReference type="EMBL" id="GAA4260155.1"/>
    </source>
</evidence>
<sequence length="124" mass="13384">MTLACRTGAHDDHDVYGRLCPCRDVLDLIANKWSTLVIGALEDGPQRFGAIQRRLEGVTPKVLTATLKRLESSGLIDRTVYPAVPPHVEYSLTALGETLVAPLAALRAWAEAHLDDVEPSPAAS</sequence>
<dbReference type="PANTHER" id="PTHR33204:SF18">
    <property type="entry name" value="TRANSCRIPTIONAL REGULATORY PROTEIN"/>
    <property type="match status" value="1"/>
</dbReference>
<organism evidence="5 6">
    <name type="scientific">Dactylosporangium darangshiense</name>
    <dbReference type="NCBI Taxonomy" id="579108"/>
    <lineage>
        <taxon>Bacteria</taxon>
        <taxon>Bacillati</taxon>
        <taxon>Actinomycetota</taxon>
        <taxon>Actinomycetes</taxon>
        <taxon>Micromonosporales</taxon>
        <taxon>Micromonosporaceae</taxon>
        <taxon>Dactylosporangium</taxon>
    </lineage>
</organism>
<keyword evidence="1" id="KW-0805">Transcription regulation</keyword>
<evidence type="ECO:0000256" key="3">
    <source>
        <dbReference type="ARBA" id="ARBA00023163"/>
    </source>
</evidence>
<evidence type="ECO:0000259" key="4">
    <source>
        <dbReference type="PROSITE" id="PS51118"/>
    </source>
</evidence>
<dbReference type="InterPro" id="IPR036388">
    <property type="entry name" value="WH-like_DNA-bd_sf"/>
</dbReference>
<feature type="domain" description="HTH hxlR-type" evidence="4">
    <location>
        <begin position="20"/>
        <end position="118"/>
    </location>
</feature>
<protein>
    <submittedName>
        <fullName evidence="5">Helix-turn-helix domain-containing protein</fullName>
    </submittedName>
</protein>
<evidence type="ECO:0000256" key="1">
    <source>
        <dbReference type="ARBA" id="ARBA00023015"/>
    </source>
</evidence>
<dbReference type="RefSeq" id="WP_345137082.1">
    <property type="nucleotide sequence ID" value="NZ_BAABAT010000039.1"/>
</dbReference>
<proteinExistence type="predicted"/>